<reference evidence="2" key="2">
    <citation type="journal article" date="2019" name="Genome Biol. Evol.">
        <title>Day and night: Metabolic profiles and evolutionary relationships of six axenic non-marine cyanobacteria.</title>
        <authorList>
            <person name="Will S.E."/>
            <person name="Henke P."/>
            <person name="Boedeker C."/>
            <person name="Huang S."/>
            <person name="Brinkmann H."/>
            <person name="Rohde M."/>
            <person name="Jarek M."/>
            <person name="Friedl T."/>
            <person name="Seufert S."/>
            <person name="Schumacher M."/>
            <person name="Overmann J."/>
            <person name="Neumann-Schaal M."/>
            <person name="Petersen J."/>
        </authorList>
    </citation>
    <scope>NUCLEOTIDE SEQUENCE [LARGE SCALE GENOMIC DNA]</scope>
    <source>
        <strain evidence="2">PCC 7102</strain>
    </source>
</reference>
<dbReference type="Pfam" id="PF06051">
    <property type="entry name" value="DUF928"/>
    <property type="match status" value="1"/>
</dbReference>
<dbReference type="OrthoDB" id="536034at2"/>
<proteinExistence type="predicted"/>
<organism evidence="2 3">
    <name type="scientific">Dulcicalothrix desertica PCC 7102</name>
    <dbReference type="NCBI Taxonomy" id="232991"/>
    <lineage>
        <taxon>Bacteria</taxon>
        <taxon>Bacillati</taxon>
        <taxon>Cyanobacteriota</taxon>
        <taxon>Cyanophyceae</taxon>
        <taxon>Nostocales</taxon>
        <taxon>Calotrichaceae</taxon>
        <taxon>Dulcicalothrix</taxon>
    </lineage>
</organism>
<evidence type="ECO:0000256" key="1">
    <source>
        <dbReference type="SAM" id="MobiDB-lite"/>
    </source>
</evidence>
<name>A0A433V9Q5_9CYAN</name>
<dbReference type="AlphaFoldDB" id="A0A433V9Q5"/>
<comment type="caution">
    <text evidence="2">The sequence shown here is derived from an EMBL/GenBank/DDBJ whole genome shotgun (WGS) entry which is preliminary data.</text>
</comment>
<dbReference type="Proteomes" id="UP000271624">
    <property type="component" value="Unassembled WGS sequence"/>
</dbReference>
<evidence type="ECO:0008006" key="4">
    <source>
        <dbReference type="Google" id="ProtNLM"/>
    </source>
</evidence>
<evidence type="ECO:0000313" key="2">
    <source>
        <dbReference type="EMBL" id="RUT02842.1"/>
    </source>
</evidence>
<sequence>MPAKAQINQVESISSTQVFFNTNEPDGSSQGRPSGRRGTGSRGDCPSVEMPLEALIPNNRSGLVIEENPTLWFYIPFKSNQVSAGEFSLQDEEKNDVMRTSFPVPTQPGIFSLKLKTAKPLEINKTYTWYFKLYCQNNSTSKSSIPSFVSGSLKRVAPDVKLEQQLKAATTPRAKIAAYAQNGIWYTALSELALLRIAEPQNTTFQQDWQNLLAYAGLKYLANKPIFGELKIEQQNASNFPIR</sequence>
<reference evidence="2" key="1">
    <citation type="submission" date="2018-12" db="EMBL/GenBank/DDBJ databases">
        <authorList>
            <person name="Will S."/>
            <person name="Neumann-Schaal M."/>
            <person name="Henke P."/>
        </authorList>
    </citation>
    <scope>NUCLEOTIDE SEQUENCE</scope>
    <source>
        <strain evidence="2">PCC 7102</strain>
    </source>
</reference>
<feature type="compositionally biased region" description="Polar residues" evidence="1">
    <location>
        <begin position="1"/>
        <end position="26"/>
    </location>
</feature>
<accession>A0A433V9Q5</accession>
<gene>
    <name evidence="2" type="ORF">DSM106972_057620</name>
</gene>
<protein>
    <recommendedName>
        <fullName evidence="4">DUF928 domain-containing protein</fullName>
    </recommendedName>
</protein>
<dbReference type="EMBL" id="RSCL01000015">
    <property type="protein sequence ID" value="RUT02842.1"/>
    <property type="molecule type" value="Genomic_DNA"/>
</dbReference>
<evidence type="ECO:0000313" key="3">
    <source>
        <dbReference type="Proteomes" id="UP000271624"/>
    </source>
</evidence>
<keyword evidence="3" id="KW-1185">Reference proteome</keyword>
<feature type="region of interest" description="Disordered" evidence="1">
    <location>
        <begin position="1"/>
        <end position="47"/>
    </location>
</feature>
<dbReference type="InterPro" id="IPR010328">
    <property type="entry name" value="DUF928"/>
</dbReference>